<dbReference type="PROSITE" id="PS50977">
    <property type="entry name" value="HTH_TETR_2"/>
    <property type="match status" value="1"/>
</dbReference>
<dbReference type="InterPro" id="IPR041490">
    <property type="entry name" value="KstR2_TetR_C"/>
</dbReference>
<dbReference type="PANTHER" id="PTHR30055">
    <property type="entry name" value="HTH-TYPE TRANSCRIPTIONAL REGULATOR RUTR"/>
    <property type="match status" value="1"/>
</dbReference>
<dbReference type="SUPFAM" id="SSF48498">
    <property type="entry name" value="Tetracyclin repressor-like, C-terminal domain"/>
    <property type="match status" value="1"/>
</dbReference>
<dbReference type="Gene3D" id="1.10.10.60">
    <property type="entry name" value="Homeodomain-like"/>
    <property type="match status" value="1"/>
</dbReference>
<gene>
    <name evidence="4" type="ORF">DIU77_002670</name>
    <name evidence="5" type="ORF">DIU77_01225</name>
</gene>
<comment type="caution">
    <text evidence="5">The sequence shown here is derived from an EMBL/GenBank/DDBJ whole genome shotgun (WGS) entry which is preliminary data.</text>
</comment>
<feature type="DNA-binding region" description="H-T-H motif" evidence="2">
    <location>
        <begin position="27"/>
        <end position="46"/>
    </location>
</feature>
<dbReference type="PRINTS" id="PR00455">
    <property type="entry name" value="HTHTETR"/>
</dbReference>
<dbReference type="Pfam" id="PF17932">
    <property type="entry name" value="TetR_C_24"/>
    <property type="match status" value="1"/>
</dbReference>
<dbReference type="SUPFAM" id="SSF46689">
    <property type="entry name" value="Homeodomain-like"/>
    <property type="match status" value="1"/>
</dbReference>
<dbReference type="EMBL" id="QGUI02000017">
    <property type="protein sequence ID" value="MFO7191131.1"/>
    <property type="molecule type" value="Genomic_DNA"/>
</dbReference>
<sequence length="214" mass="23485">MAVNTTHTRVRKAAVRLFAAKGYHGVGIRELADAAKLSSASLYHYMGTKEDLLADIMADCLDRLLSAAKEATNDTDDPQEKLGRLAALHTIAHAAHAKETAVVDNELRALSPRIRRRVVEQRDAYEQIWSDVLAEGQKQGVFLPDENGVTRRALLQMCSGVAHWYSPRGPLTLHDIGVHYAALVLRTVGASPAPAQPDMDRCRAIARSTWGIKI</sequence>
<dbReference type="STRING" id="1111738.GCA_000427905_03626"/>
<dbReference type="InterPro" id="IPR009057">
    <property type="entry name" value="Homeodomain-like_sf"/>
</dbReference>
<dbReference type="Proteomes" id="UP000249324">
    <property type="component" value="Unassembled WGS sequence"/>
</dbReference>
<dbReference type="Gene3D" id="1.10.357.10">
    <property type="entry name" value="Tetracycline Repressor, domain 2"/>
    <property type="match status" value="1"/>
</dbReference>
<dbReference type="EMBL" id="QGUI01000025">
    <property type="protein sequence ID" value="PZN01267.1"/>
    <property type="molecule type" value="Genomic_DNA"/>
</dbReference>
<protein>
    <submittedName>
        <fullName evidence="5">TetR family transcriptional regulator</fullName>
    </submittedName>
    <submittedName>
        <fullName evidence="4">TetR/AcrR family transcriptional regulator</fullName>
    </submittedName>
</protein>
<evidence type="ECO:0000256" key="1">
    <source>
        <dbReference type="ARBA" id="ARBA00023125"/>
    </source>
</evidence>
<name>A0A2W4M088_9PSEU</name>
<reference evidence="4" key="4">
    <citation type="submission" date="2023-08" db="EMBL/GenBank/DDBJ databases">
        <authorList>
            <person name="Guima S.E.S."/>
            <person name="Martins L.F."/>
            <person name="Silva A.M."/>
            <person name="Setubal J.C."/>
        </authorList>
    </citation>
    <scope>NUCLEOTIDE SEQUENCE</scope>
    <source>
        <strain evidence="4">ZC4RG45</strain>
    </source>
</reference>
<dbReference type="InterPro" id="IPR036271">
    <property type="entry name" value="Tet_transcr_reg_TetR-rel_C_sf"/>
</dbReference>
<keyword evidence="1 2" id="KW-0238">DNA-binding</keyword>
<dbReference type="Pfam" id="PF00440">
    <property type="entry name" value="TetR_N"/>
    <property type="match status" value="1"/>
</dbReference>
<dbReference type="AlphaFoldDB" id="A0A2W4M088"/>
<evidence type="ECO:0000259" key="3">
    <source>
        <dbReference type="PROSITE" id="PS50977"/>
    </source>
</evidence>
<reference evidence="4" key="1">
    <citation type="submission" date="2018-05" db="EMBL/GenBank/DDBJ databases">
        <authorList>
            <person name="Moura L."/>
            <person name="Setubal J.C."/>
        </authorList>
    </citation>
    <scope>NUCLEOTIDE SEQUENCE</scope>
    <source>
        <strain evidence="4">ZC4RG45</strain>
    </source>
</reference>
<dbReference type="PANTHER" id="PTHR30055:SF237">
    <property type="entry name" value="TRANSCRIPTIONAL REPRESSOR MCE3R"/>
    <property type="match status" value="1"/>
</dbReference>
<evidence type="ECO:0000313" key="4">
    <source>
        <dbReference type="EMBL" id="MFO7191131.1"/>
    </source>
</evidence>
<accession>A0A2W4M088</accession>
<evidence type="ECO:0000313" key="5">
    <source>
        <dbReference type="EMBL" id="PZN01267.1"/>
    </source>
</evidence>
<dbReference type="GO" id="GO:0000976">
    <property type="term" value="F:transcription cis-regulatory region binding"/>
    <property type="evidence" value="ECO:0007669"/>
    <property type="project" value="TreeGrafter"/>
</dbReference>
<reference evidence="5" key="2">
    <citation type="submission" date="2018-05" db="EMBL/GenBank/DDBJ databases">
        <authorList>
            <person name="Lanie J.A."/>
            <person name="Ng W.-L."/>
            <person name="Kazmierczak K.M."/>
            <person name="Andrzejewski T.M."/>
            <person name="Davidsen T.M."/>
            <person name="Wayne K.J."/>
            <person name="Tettelin H."/>
            <person name="Glass J.I."/>
            <person name="Rusch D."/>
            <person name="Podicherti R."/>
            <person name="Tsui H.-C.T."/>
            <person name="Winkler M.E."/>
        </authorList>
    </citation>
    <scope>NUCLEOTIDE SEQUENCE</scope>
    <source>
        <strain evidence="5">ZC4RG45</strain>
    </source>
</reference>
<organism evidence="5">
    <name type="scientific">Thermocrispum agreste</name>
    <dbReference type="NCBI Taxonomy" id="37925"/>
    <lineage>
        <taxon>Bacteria</taxon>
        <taxon>Bacillati</taxon>
        <taxon>Actinomycetota</taxon>
        <taxon>Actinomycetes</taxon>
        <taxon>Pseudonocardiales</taxon>
        <taxon>Pseudonocardiaceae</taxon>
        <taxon>Thermocrispum</taxon>
    </lineage>
</organism>
<feature type="domain" description="HTH tetR-type" evidence="3">
    <location>
        <begin position="4"/>
        <end position="64"/>
    </location>
</feature>
<reference evidence="4 6" key="3">
    <citation type="journal article" date="2021" name="BMC Genomics">
        <title>Genome-resolved metagenome and metatranscriptome analyses of thermophilic composting reveal key bacterial players and their metabolic interactions.</title>
        <authorList>
            <person name="Braga L.P.P."/>
            <person name="Pereira R.V."/>
            <person name="Martins L.F."/>
            <person name="Moura L.M.S."/>
            <person name="Sanchez F.B."/>
            <person name="Patane J.S.L."/>
            <person name="da Silva A.M."/>
            <person name="Setubal J.C."/>
        </authorList>
    </citation>
    <scope>NUCLEOTIDE SEQUENCE [LARGE SCALE GENOMIC DNA]</scope>
    <source>
        <strain evidence="4">ZC4RG45</strain>
    </source>
</reference>
<evidence type="ECO:0000313" key="6">
    <source>
        <dbReference type="Proteomes" id="UP000249324"/>
    </source>
</evidence>
<dbReference type="GO" id="GO:0003700">
    <property type="term" value="F:DNA-binding transcription factor activity"/>
    <property type="evidence" value="ECO:0007669"/>
    <property type="project" value="TreeGrafter"/>
</dbReference>
<evidence type="ECO:0000256" key="2">
    <source>
        <dbReference type="PROSITE-ProRule" id="PRU00335"/>
    </source>
</evidence>
<dbReference type="InterPro" id="IPR001647">
    <property type="entry name" value="HTH_TetR"/>
</dbReference>
<dbReference type="InterPro" id="IPR050109">
    <property type="entry name" value="HTH-type_TetR-like_transc_reg"/>
</dbReference>
<proteinExistence type="predicted"/>